<sequence length="656" mass="72669">MASTTKNTAPYGSWISPITSDLVIKEAIGLSEVRVDPFEPGVVYWSESHPEEGGRITICKLQDNGSKFEEIIPKEFNCRTRVHEYGGGAFLVHKKQVYFSNFGDQRIYKQDAVPGATPVAITPDGKGWRYADATVTHTGRHLLCVREDHGVLETGASEALATIVSIDLKTQEQHVLVSGCNFYSSPRISKHGMLAWVQWNHPNMPWDDTELWIGKLNSTGDALEKNTIKKVSGGVGISVMLPKWTPDDKLLYINDKTNWWNLYRLEDDGSETNLCPQNSEIGVPQWTFGGSDYECDVKNRGEILVTFNHALSILKTTGQLVPLDTGGNLHSHVHMSPDGKSTYLLVGSPTKFPTLIRMDMKTKAVTVLREAARVGVDPGYYSIPQEITYPTADNLVSHGYFYPPKNKDYAAPEGALPPLLVKVHGGPTSATNPCLDLEVQYFTSRGIGILDVNYRGSTSYGREFRNQLRQNWGIADVDDCCNGALYLANKGEADIKRLAIDGGSAGGYTTLSALTFKSVFGAGASMYGISDVETLAKETHKFESHYVDILIGPYPESRDVYIARSPIYHLDGFNCALVIFQGDEDEVVPPNQAQMMFDAVNAKGLPVAMRMYEGEQHGFRKAENIKDCLESELYFYSKIFGFYAPGLTVELKIYNL</sequence>
<dbReference type="OMA" id="GYTTLCA"/>
<dbReference type="PANTHER" id="PTHR43056">
    <property type="entry name" value="PEPTIDASE S9 PROLYL OLIGOPEPTIDASE"/>
    <property type="match status" value="1"/>
</dbReference>
<dbReference type="InterPro" id="IPR050585">
    <property type="entry name" value="Xaa-Pro_dipeptidyl-ppase/CocE"/>
</dbReference>
<dbReference type="GO" id="GO:0006508">
    <property type="term" value="P:proteolysis"/>
    <property type="evidence" value="ECO:0007669"/>
    <property type="project" value="InterPro"/>
</dbReference>
<reference evidence="2 3" key="1">
    <citation type="journal article" date="2007" name="Science">
        <title>Sea anemone genome reveals ancestral eumetazoan gene repertoire and genomic organization.</title>
        <authorList>
            <person name="Putnam N.H."/>
            <person name="Srivastava M."/>
            <person name="Hellsten U."/>
            <person name="Dirks B."/>
            <person name="Chapman J."/>
            <person name="Salamov A."/>
            <person name="Terry A."/>
            <person name="Shapiro H."/>
            <person name="Lindquist E."/>
            <person name="Kapitonov V.V."/>
            <person name="Jurka J."/>
            <person name="Genikhovich G."/>
            <person name="Grigoriev I.V."/>
            <person name="Lucas S.M."/>
            <person name="Steele R.E."/>
            <person name="Finnerty J.R."/>
            <person name="Technau U."/>
            <person name="Martindale M.Q."/>
            <person name="Rokhsar D.S."/>
        </authorList>
    </citation>
    <scope>NUCLEOTIDE SEQUENCE [LARGE SCALE GENOMIC DNA]</scope>
    <source>
        <strain evidence="3">CH2 X CH6</strain>
    </source>
</reference>
<dbReference type="InterPro" id="IPR001375">
    <property type="entry name" value="Peptidase_S9_cat"/>
</dbReference>
<evidence type="ECO:0000313" key="3">
    <source>
        <dbReference type="Proteomes" id="UP000001593"/>
    </source>
</evidence>
<dbReference type="ESTHER" id="nemve-a7rwv1">
    <property type="family name" value="PMH_Peptidase_S9"/>
</dbReference>
<evidence type="ECO:0000313" key="2">
    <source>
        <dbReference type="EMBL" id="EDO44040.1"/>
    </source>
</evidence>
<dbReference type="PANTHER" id="PTHR43056:SF5">
    <property type="entry name" value="PEPTIDASE S9 PROLYL OLIGOPEPTIDASE CATALYTIC DOMAIN-CONTAINING PROTEIN"/>
    <property type="match status" value="1"/>
</dbReference>
<feature type="domain" description="Peptidase S9 prolyl oligopeptidase catalytic" evidence="1">
    <location>
        <begin position="436"/>
        <end position="641"/>
    </location>
</feature>
<dbReference type="GO" id="GO:0008236">
    <property type="term" value="F:serine-type peptidase activity"/>
    <property type="evidence" value="ECO:0007669"/>
    <property type="project" value="InterPro"/>
</dbReference>
<dbReference type="InterPro" id="IPR029058">
    <property type="entry name" value="AB_hydrolase_fold"/>
</dbReference>
<proteinExistence type="predicted"/>
<organism evidence="2 3">
    <name type="scientific">Nematostella vectensis</name>
    <name type="common">Starlet sea anemone</name>
    <dbReference type="NCBI Taxonomy" id="45351"/>
    <lineage>
        <taxon>Eukaryota</taxon>
        <taxon>Metazoa</taxon>
        <taxon>Cnidaria</taxon>
        <taxon>Anthozoa</taxon>
        <taxon>Hexacorallia</taxon>
        <taxon>Actiniaria</taxon>
        <taxon>Edwardsiidae</taxon>
        <taxon>Nematostella</taxon>
    </lineage>
</organism>
<dbReference type="AlphaFoldDB" id="A7RWV1"/>
<dbReference type="PhylomeDB" id="A7RWV1"/>
<dbReference type="eggNOG" id="KOG2100">
    <property type="taxonomic scope" value="Eukaryota"/>
</dbReference>
<dbReference type="Gene3D" id="3.40.50.1820">
    <property type="entry name" value="alpha/beta hydrolase"/>
    <property type="match status" value="1"/>
</dbReference>
<name>A7RWV1_NEMVE</name>
<dbReference type="SUPFAM" id="SSF53474">
    <property type="entry name" value="alpha/beta-Hydrolases"/>
    <property type="match status" value="1"/>
</dbReference>
<gene>
    <name evidence="2" type="ORF">NEMVEDRAFT_v1g163628</name>
</gene>
<dbReference type="Pfam" id="PF00326">
    <property type="entry name" value="Peptidase_S9"/>
    <property type="match status" value="1"/>
</dbReference>
<dbReference type="Proteomes" id="UP000001593">
    <property type="component" value="Unassembled WGS sequence"/>
</dbReference>
<dbReference type="STRING" id="45351.A7RWV1"/>
<dbReference type="MEROPS" id="S09.074"/>
<protein>
    <recommendedName>
        <fullName evidence="1">Peptidase S9 prolyl oligopeptidase catalytic domain-containing protein</fullName>
    </recommendedName>
</protein>
<keyword evidence="3" id="KW-1185">Reference proteome</keyword>
<dbReference type="SUPFAM" id="SSF82171">
    <property type="entry name" value="DPP6 N-terminal domain-like"/>
    <property type="match status" value="1"/>
</dbReference>
<dbReference type="InParanoid" id="A7RWV1"/>
<dbReference type="OrthoDB" id="416344at2759"/>
<evidence type="ECO:0000259" key="1">
    <source>
        <dbReference type="Pfam" id="PF00326"/>
    </source>
</evidence>
<dbReference type="KEGG" id="nve:5516000"/>
<accession>A7RWV1</accession>
<dbReference type="HOGENOM" id="CLU_012236_1_0_1"/>
<dbReference type="EMBL" id="DS469548">
    <property type="protein sequence ID" value="EDO44040.1"/>
    <property type="molecule type" value="Genomic_DNA"/>
</dbReference>